<comment type="similarity">
    <text evidence="2">Belongs to the PdxS/SNZ family.</text>
</comment>
<evidence type="ECO:0000256" key="2">
    <source>
        <dbReference type="ARBA" id="ARBA00007281"/>
    </source>
</evidence>
<dbReference type="InterPro" id="IPR001852">
    <property type="entry name" value="PdxS/SNZ"/>
</dbReference>
<dbReference type="RefSeq" id="XP_044563535.1">
    <property type="nucleotide sequence ID" value="XM_044705026.1"/>
</dbReference>
<comment type="pathway">
    <text evidence="1">Cofactor biosynthesis; pyridoxal 5'-phosphate biosynthesis.</text>
</comment>
<dbReference type="SUPFAM" id="SSF51366">
    <property type="entry name" value="Ribulose-phoshate binding barrel"/>
    <property type="match status" value="1"/>
</dbReference>
<dbReference type="GO" id="GO:0036381">
    <property type="term" value="F:pyridoxal 5'-phosphate synthase (glutamine hydrolysing) activity"/>
    <property type="evidence" value="ECO:0007669"/>
    <property type="project" value="UniProtKB-EC"/>
</dbReference>
<dbReference type="EMBL" id="VFQX01000028">
    <property type="protein sequence ID" value="KAF0978822.1"/>
    <property type="molecule type" value="Genomic_DNA"/>
</dbReference>
<evidence type="ECO:0000313" key="11">
    <source>
        <dbReference type="Proteomes" id="UP000444721"/>
    </source>
</evidence>
<accession>A0A6A5BW17</accession>
<dbReference type="VEuPathDB" id="AmoebaDB:NfTy_032920"/>
<proteinExistence type="inferred from homology"/>
<comment type="catalytic activity">
    <reaction evidence="7">
        <text>aldehydo-D-ribose 5-phosphate + D-glyceraldehyde 3-phosphate + L-glutamine = pyridoxal 5'-phosphate + L-glutamate + phosphate + 3 H2O + H(+)</text>
        <dbReference type="Rhea" id="RHEA:31507"/>
        <dbReference type="ChEBI" id="CHEBI:15377"/>
        <dbReference type="ChEBI" id="CHEBI:15378"/>
        <dbReference type="ChEBI" id="CHEBI:29985"/>
        <dbReference type="ChEBI" id="CHEBI:43474"/>
        <dbReference type="ChEBI" id="CHEBI:58273"/>
        <dbReference type="ChEBI" id="CHEBI:58359"/>
        <dbReference type="ChEBI" id="CHEBI:59776"/>
        <dbReference type="ChEBI" id="CHEBI:597326"/>
        <dbReference type="EC" id="4.3.3.6"/>
    </reaction>
</comment>
<organism evidence="10 11">
    <name type="scientific">Naegleria fowleri</name>
    <name type="common">Brain eating amoeba</name>
    <dbReference type="NCBI Taxonomy" id="5763"/>
    <lineage>
        <taxon>Eukaryota</taxon>
        <taxon>Discoba</taxon>
        <taxon>Heterolobosea</taxon>
        <taxon>Tetramitia</taxon>
        <taxon>Eutetramitia</taxon>
        <taxon>Vahlkampfiidae</taxon>
        <taxon>Naegleria</taxon>
    </lineage>
</organism>
<dbReference type="Gene3D" id="3.20.20.70">
    <property type="entry name" value="Aldolase class I"/>
    <property type="match status" value="1"/>
</dbReference>
<dbReference type="PANTHER" id="PTHR31829">
    <property type="entry name" value="PYRIDOXAL 5'-PHOSPHATE SYNTHASE SUBUNIT SNZ1-RELATED"/>
    <property type="match status" value="1"/>
</dbReference>
<name>A0A6A5BW17_NAEFO</name>
<dbReference type="VEuPathDB" id="AmoebaDB:NF0009530"/>
<feature type="compositionally biased region" description="Low complexity" evidence="8">
    <location>
        <begin position="331"/>
        <end position="343"/>
    </location>
</feature>
<dbReference type="GO" id="GO:0042823">
    <property type="term" value="P:pyridoxal phosphate biosynthetic process"/>
    <property type="evidence" value="ECO:0007669"/>
    <property type="project" value="InterPro"/>
</dbReference>
<evidence type="ECO:0000256" key="8">
    <source>
        <dbReference type="SAM" id="MobiDB-lite"/>
    </source>
</evidence>
<evidence type="ECO:0000313" key="10">
    <source>
        <dbReference type="EMBL" id="KAF0978822.1"/>
    </source>
</evidence>
<dbReference type="GeneID" id="68109110"/>
<evidence type="ECO:0000256" key="1">
    <source>
        <dbReference type="ARBA" id="ARBA00004737"/>
    </source>
</evidence>
<dbReference type="OrthoDB" id="1660966at2759"/>
<keyword evidence="6" id="KW-0704">Schiff base</keyword>
<feature type="domain" description="PdxS/SNZ N-terminal" evidence="9">
    <location>
        <begin position="11"/>
        <end position="242"/>
    </location>
</feature>
<evidence type="ECO:0000256" key="4">
    <source>
        <dbReference type="ARBA" id="ARBA00022898"/>
    </source>
</evidence>
<comment type="caution">
    <text evidence="10">The sequence shown here is derived from an EMBL/GenBank/DDBJ whole genome shotgun (WGS) entry which is preliminary data.</text>
</comment>
<dbReference type="InterPro" id="IPR033755">
    <property type="entry name" value="PdxS/SNZ_N"/>
</dbReference>
<protein>
    <recommendedName>
        <fullName evidence="3">pyridoxal 5'-phosphate synthase (glutamine hydrolyzing)</fullName>
        <ecNumber evidence="3">4.3.3.6</ecNumber>
    </recommendedName>
</protein>
<keyword evidence="11" id="KW-1185">Reference proteome</keyword>
<dbReference type="OMA" id="MTERGTW"/>
<feature type="compositionally biased region" description="Basic and acidic residues" evidence="8">
    <location>
        <begin position="346"/>
        <end position="360"/>
    </location>
</feature>
<feature type="region of interest" description="Disordered" evidence="8">
    <location>
        <begin position="326"/>
        <end position="360"/>
    </location>
</feature>
<dbReference type="Pfam" id="PF01680">
    <property type="entry name" value="SOR_SNZ"/>
    <property type="match status" value="1"/>
</dbReference>
<gene>
    <name evidence="10" type="ORF">FDP41_001892</name>
</gene>
<evidence type="ECO:0000259" key="9">
    <source>
        <dbReference type="Pfam" id="PF01680"/>
    </source>
</evidence>
<evidence type="ECO:0000256" key="5">
    <source>
        <dbReference type="ARBA" id="ARBA00023239"/>
    </source>
</evidence>
<dbReference type="VEuPathDB" id="AmoebaDB:FDP41_001892"/>
<dbReference type="GO" id="GO:0008615">
    <property type="term" value="P:pyridoxine biosynthetic process"/>
    <property type="evidence" value="ECO:0007669"/>
    <property type="project" value="TreeGrafter"/>
</dbReference>
<dbReference type="InterPro" id="IPR013785">
    <property type="entry name" value="Aldolase_TIM"/>
</dbReference>
<keyword evidence="4" id="KW-0663">Pyridoxal phosphate</keyword>
<evidence type="ECO:0000256" key="6">
    <source>
        <dbReference type="ARBA" id="ARBA00023270"/>
    </source>
</evidence>
<dbReference type="AlphaFoldDB" id="A0A6A5BW17"/>
<evidence type="ECO:0000256" key="3">
    <source>
        <dbReference type="ARBA" id="ARBA00012084"/>
    </source>
</evidence>
<dbReference type="GO" id="GO:0006520">
    <property type="term" value="P:amino acid metabolic process"/>
    <property type="evidence" value="ECO:0007669"/>
    <property type="project" value="TreeGrafter"/>
</dbReference>
<dbReference type="EC" id="4.3.3.6" evidence="3"/>
<sequence length="372" mass="41243">MSTATGIQISNMICEVKSLTEALIAQQAGVGALLVMLERTPATSSQHGCSSLKNIERCWNVNYQLLHEVKNQFPNTPIIARIRKGHSVEAKLCEEMSIVILDESDEMNVQVSDEFVEKPKSSLTTTAFTQTITETDHHPSFMCACSDLPEALQRIHEGVNMLRTRGEIWFKSTLREDQIGSYSSSSSLLNCMTQIKEISKSVLNVVSFNEEQIESFASREGISKNLVLAMRQQQKLLVPLFAYGGILSPADVALVMQMPNVSGVIIGNEIFEYENPLKLLSCMAQAARLHKNPSLLLQLSLEFGSLHHQQTVSVSTLQPIQAKQLLDEKGTSQSSPSTESSSTRPFAEHHKPMDSSHLREEFSSVVANNDFM</sequence>
<dbReference type="InterPro" id="IPR011060">
    <property type="entry name" value="RibuloseP-bd_barrel"/>
</dbReference>
<keyword evidence="5" id="KW-0456">Lyase</keyword>
<dbReference type="Proteomes" id="UP000444721">
    <property type="component" value="Unassembled WGS sequence"/>
</dbReference>
<dbReference type="PANTHER" id="PTHR31829:SF0">
    <property type="entry name" value="PYRIDOXAL 5'-PHOSPHATE SYNTHASE SUBUNIT SNZ1-RELATED"/>
    <property type="match status" value="1"/>
</dbReference>
<reference evidence="10 11" key="1">
    <citation type="journal article" date="2019" name="Sci. Rep.">
        <title>Nanopore sequencing improves the draft genome of the human pathogenic amoeba Naegleria fowleri.</title>
        <authorList>
            <person name="Liechti N."/>
            <person name="Schurch N."/>
            <person name="Bruggmann R."/>
            <person name="Wittwer M."/>
        </authorList>
    </citation>
    <scope>NUCLEOTIDE SEQUENCE [LARGE SCALE GENOMIC DNA]</scope>
    <source>
        <strain evidence="10 11">ATCC 30894</strain>
    </source>
</reference>
<evidence type="ECO:0000256" key="7">
    <source>
        <dbReference type="ARBA" id="ARBA00047992"/>
    </source>
</evidence>